<keyword evidence="4" id="KW-1185">Reference proteome</keyword>
<dbReference type="EMBL" id="JADPKZ010000037">
    <property type="protein sequence ID" value="MBF8377530.1"/>
    <property type="molecule type" value="Genomic_DNA"/>
</dbReference>
<dbReference type="Proteomes" id="UP000642910">
    <property type="component" value="Unassembled WGS sequence"/>
</dbReference>
<sequence>MKKVVSTASCVMALSALLAGCGSSPDGEPSGAASVQHRAVSSTAQPAPASTSKSAQAGDAAQAATAASESQPARTGAAEVSPAPAVGWYAVPIGQVYGDLAVIAGIDPEGARLRITVRVEVRNREGWIASHRWAAAWFTPGTGALQPAGSLPAQTQRTYAGPVHLEFSSGFPSGFVPVPVTVQVGGKPAAKWPSGIPTYGSLVNPESLPPGSWDNVILGQVGNWIWVALKGPKDPPFFPHAWPITWGFRTWDRLVAFDVVTGQAVEYAIPRSYGYGSWVDMVTPNDVLPSFAREGNRVYVAVGEWVGCFPAVPEAAGAPTVVRAASPVRVAASGSYVAQEGRAALADLAADERQAAEFLASYWDMEMGAHVPGVPPLSAYQTGKMRAWNQELAILNHGDLPPDLLWSLFFPFPAGSQSDAERQQMGRAILNMLQSRLQADAYGVLALTPKQVVAQFHGNPPIALPGYVIRNHLYVPAS</sequence>
<proteinExistence type="predicted"/>
<keyword evidence="2" id="KW-0732">Signal</keyword>
<feature type="compositionally biased region" description="Low complexity" evidence="1">
    <location>
        <begin position="41"/>
        <end position="73"/>
    </location>
</feature>
<evidence type="ECO:0000313" key="4">
    <source>
        <dbReference type="Proteomes" id="UP000642910"/>
    </source>
</evidence>
<evidence type="ECO:0000256" key="2">
    <source>
        <dbReference type="SAM" id="SignalP"/>
    </source>
</evidence>
<evidence type="ECO:0008006" key="5">
    <source>
        <dbReference type="Google" id="ProtNLM"/>
    </source>
</evidence>
<dbReference type="PROSITE" id="PS51257">
    <property type="entry name" value="PROKAR_LIPOPROTEIN"/>
    <property type="match status" value="1"/>
</dbReference>
<evidence type="ECO:0000313" key="3">
    <source>
        <dbReference type="EMBL" id="MBF8377530.1"/>
    </source>
</evidence>
<organism evidence="3 4">
    <name type="scientific">Alicyclobacillus mali</name>
    <name type="common">ex Roth et al. 2021</name>
    <dbReference type="NCBI Taxonomy" id="1123961"/>
    <lineage>
        <taxon>Bacteria</taxon>
        <taxon>Bacillati</taxon>
        <taxon>Bacillota</taxon>
        <taxon>Bacilli</taxon>
        <taxon>Bacillales</taxon>
        <taxon>Alicyclobacillaceae</taxon>
        <taxon>Alicyclobacillus</taxon>
    </lineage>
</organism>
<feature type="chain" id="PRO_5047092485" description="ABC-type glycerol-3-phosphate transport system, substrate-binding protein" evidence="2">
    <location>
        <begin position="19"/>
        <end position="478"/>
    </location>
</feature>
<reference evidence="3 4" key="1">
    <citation type="submission" date="2020-11" db="EMBL/GenBank/DDBJ databases">
        <title>Genomic insight of Alicyclobacillus mali FL 18 reveals a new arsenic-resistant strain, with potential in environmental biotechnology.</title>
        <authorList>
            <person name="Fiorentino G."/>
            <person name="Gallo G."/>
            <person name="Aulitto M."/>
        </authorList>
    </citation>
    <scope>NUCLEOTIDE SEQUENCE [LARGE SCALE GENOMIC DNA]</scope>
    <source>
        <strain evidence="3 4">FL 18</strain>
    </source>
</reference>
<dbReference type="RefSeq" id="WP_195867435.1">
    <property type="nucleotide sequence ID" value="NZ_JADPKZ010000037.1"/>
</dbReference>
<name>A0ABS0F2K2_9BACL</name>
<protein>
    <recommendedName>
        <fullName evidence="5">ABC-type glycerol-3-phosphate transport system, substrate-binding protein</fullName>
    </recommendedName>
</protein>
<accession>A0ABS0F2K2</accession>
<evidence type="ECO:0000256" key="1">
    <source>
        <dbReference type="SAM" id="MobiDB-lite"/>
    </source>
</evidence>
<feature type="region of interest" description="Disordered" evidence="1">
    <location>
        <begin position="25"/>
        <end position="79"/>
    </location>
</feature>
<feature type="signal peptide" evidence="2">
    <location>
        <begin position="1"/>
        <end position="18"/>
    </location>
</feature>
<comment type="caution">
    <text evidence="3">The sequence shown here is derived from an EMBL/GenBank/DDBJ whole genome shotgun (WGS) entry which is preliminary data.</text>
</comment>
<gene>
    <name evidence="3" type="ORF">IW967_06590</name>
</gene>